<dbReference type="InterPro" id="IPR057512">
    <property type="entry name" value="RTG2_C"/>
</dbReference>
<dbReference type="Pfam" id="PF23566">
    <property type="entry name" value="RTG2_C"/>
    <property type="match status" value="1"/>
</dbReference>
<evidence type="ECO:0000313" key="4">
    <source>
        <dbReference type="Proteomes" id="UP000078237"/>
    </source>
</evidence>
<dbReference type="GO" id="GO:0006357">
    <property type="term" value="P:regulation of transcription by RNA polymerase II"/>
    <property type="evidence" value="ECO:0007669"/>
    <property type="project" value="TreeGrafter"/>
</dbReference>
<dbReference type="VEuPathDB" id="FungiDB:MMYC01_202609"/>
<evidence type="ECO:0000259" key="1">
    <source>
        <dbReference type="Pfam" id="PF02541"/>
    </source>
</evidence>
<dbReference type="InterPro" id="IPR043129">
    <property type="entry name" value="ATPase_NBD"/>
</dbReference>
<keyword evidence="4" id="KW-1185">Reference proteome</keyword>
<dbReference type="SUPFAM" id="SSF53067">
    <property type="entry name" value="Actin-like ATPase domain"/>
    <property type="match status" value="2"/>
</dbReference>
<sequence>MNDAVEIVTLENLGQKIPRWDPGSPNQLYAVVDMGSNGIRFSISDLSPPRARLLKCIYRERAAISLFDALSGPSSSASTVQSLVFPDETIRLVSQTLARFRAIAIDDYGVLPEQVTVFATEAMRRAQNAAAMLDAIQAASPGLLVYILTPQVETLFGAVGARSGFVDVKGLFLDLGGGSVQMTYLDSHAARGGTPEDAFGYEAAAALAGQSLPFGAARLTRILEDADADIRATEISQLQSGLGEAFQTLCARFPTLASAATEAQEMKKSGHDDSVSGIDIYLYGGGFRGYGSMLMHNHPIHPYPIPSIASFTVPGKLFCRTKDMLKVNKSSDAKIFGMSKRRRAQFPAIVAVVEALIAAVPPIRSVTFCAGGNREGALMMKLPPEIREANPLVYSVTSVEGFALFPDRQPTNSQDVLDTLISAFPAGLDLAKTVTVFGLQLGNLYTSQIWSRLGEDADSNAAAALHHAMDCPSQPGLTHLARSVLGVTLCARWGANLAPIDQQLHRNLRALMDAVDPDAAFWADFTGAVTAAMAMAIRSYPKMRRTIKDIVRFRSTLENGKRVKISLEVAVAEETASGLDLDNLLGLFKKLEKQKHDGKRVAVTAAVGLHT</sequence>
<accession>A0A175W9X3</accession>
<dbReference type="Proteomes" id="UP000078237">
    <property type="component" value="Unassembled WGS sequence"/>
</dbReference>
<dbReference type="PANTHER" id="PTHR30005">
    <property type="entry name" value="EXOPOLYPHOSPHATASE"/>
    <property type="match status" value="1"/>
</dbReference>
<gene>
    <name evidence="3" type="ORF">MMYC01_202609</name>
</gene>
<dbReference type="InterPro" id="IPR050273">
    <property type="entry name" value="GppA/Ppx_hydrolase"/>
</dbReference>
<dbReference type="FunFam" id="3.30.420.40:FF:000191">
    <property type="entry name" value="Retrograde regulation protein 2"/>
    <property type="match status" value="1"/>
</dbReference>
<dbReference type="InterPro" id="IPR003695">
    <property type="entry name" value="Ppx_GppA_N"/>
</dbReference>
<dbReference type="PANTHER" id="PTHR30005:SF0">
    <property type="entry name" value="RETROGRADE REGULATION PROTEIN 2"/>
    <property type="match status" value="1"/>
</dbReference>
<feature type="domain" description="Ppx/GppA phosphatase N-terminal" evidence="1">
    <location>
        <begin position="53"/>
        <end position="239"/>
    </location>
</feature>
<feature type="domain" description="RTG2 C-terminal" evidence="2">
    <location>
        <begin position="410"/>
        <end position="597"/>
    </location>
</feature>
<dbReference type="EMBL" id="LCTW02000057">
    <property type="protein sequence ID" value="KXX80526.1"/>
    <property type="molecule type" value="Genomic_DNA"/>
</dbReference>
<evidence type="ECO:0000259" key="2">
    <source>
        <dbReference type="Pfam" id="PF23566"/>
    </source>
</evidence>
<dbReference type="Gene3D" id="3.30.420.150">
    <property type="entry name" value="Exopolyphosphatase. Domain 2"/>
    <property type="match status" value="1"/>
</dbReference>
<dbReference type="Pfam" id="PF02541">
    <property type="entry name" value="Ppx-GppA"/>
    <property type="match status" value="1"/>
</dbReference>
<dbReference type="AlphaFoldDB" id="A0A175W9X3"/>
<name>A0A175W9X3_9PEZI</name>
<evidence type="ECO:0000313" key="3">
    <source>
        <dbReference type="EMBL" id="KXX80526.1"/>
    </source>
</evidence>
<proteinExistence type="predicted"/>
<comment type="caution">
    <text evidence="3">The sequence shown here is derived from an EMBL/GenBank/DDBJ whole genome shotgun (WGS) entry which is preliminary data.</text>
</comment>
<reference evidence="3 4" key="1">
    <citation type="journal article" date="2016" name="Genome Announc.">
        <title>Genome Sequence of Madurella mycetomatis mm55, Isolated from a Human Mycetoma Case in Sudan.</title>
        <authorList>
            <person name="Smit S."/>
            <person name="Derks M.F."/>
            <person name="Bervoets S."/>
            <person name="Fahal A."/>
            <person name="van Leeuwen W."/>
            <person name="van Belkum A."/>
            <person name="van de Sande W.W."/>
        </authorList>
    </citation>
    <scope>NUCLEOTIDE SEQUENCE [LARGE SCALE GENOMIC DNA]</scope>
    <source>
        <strain evidence="4">mm55</strain>
    </source>
</reference>
<organism evidence="3 4">
    <name type="scientific">Madurella mycetomatis</name>
    <dbReference type="NCBI Taxonomy" id="100816"/>
    <lineage>
        <taxon>Eukaryota</taxon>
        <taxon>Fungi</taxon>
        <taxon>Dikarya</taxon>
        <taxon>Ascomycota</taxon>
        <taxon>Pezizomycotina</taxon>
        <taxon>Sordariomycetes</taxon>
        <taxon>Sordariomycetidae</taxon>
        <taxon>Sordariales</taxon>
        <taxon>Sordariales incertae sedis</taxon>
        <taxon>Madurella</taxon>
    </lineage>
</organism>
<dbReference type="Gene3D" id="3.30.420.40">
    <property type="match status" value="1"/>
</dbReference>
<dbReference type="OrthoDB" id="2014654at2759"/>
<protein>
    <submittedName>
        <fullName evidence="3">Retrograde regulation protein 2</fullName>
    </submittedName>
</protein>